<proteinExistence type="predicted"/>
<dbReference type="EMBL" id="BGPR01000071">
    <property type="protein sequence ID" value="GBL90410.1"/>
    <property type="molecule type" value="Genomic_DNA"/>
</dbReference>
<feature type="compositionally biased region" description="Basic and acidic residues" evidence="1">
    <location>
        <begin position="7"/>
        <end position="17"/>
    </location>
</feature>
<evidence type="ECO:0000313" key="2">
    <source>
        <dbReference type="EMBL" id="GBL90410.1"/>
    </source>
</evidence>
<dbReference type="Proteomes" id="UP000499080">
    <property type="component" value="Unassembled WGS sequence"/>
</dbReference>
<evidence type="ECO:0000256" key="1">
    <source>
        <dbReference type="SAM" id="MobiDB-lite"/>
    </source>
</evidence>
<dbReference type="OrthoDB" id="10437555at2759"/>
<organism evidence="2 3">
    <name type="scientific">Araneus ventricosus</name>
    <name type="common">Orbweaver spider</name>
    <name type="synonym">Epeira ventricosa</name>
    <dbReference type="NCBI Taxonomy" id="182803"/>
    <lineage>
        <taxon>Eukaryota</taxon>
        <taxon>Metazoa</taxon>
        <taxon>Ecdysozoa</taxon>
        <taxon>Arthropoda</taxon>
        <taxon>Chelicerata</taxon>
        <taxon>Arachnida</taxon>
        <taxon>Araneae</taxon>
        <taxon>Araneomorphae</taxon>
        <taxon>Entelegynae</taxon>
        <taxon>Araneoidea</taxon>
        <taxon>Araneidae</taxon>
        <taxon>Araneus</taxon>
    </lineage>
</organism>
<feature type="region of interest" description="Disordered" evidence="1">
    <location>
        <begin position="1"/>
        <end position="21"/>
    </location>
</feature>
<name>A0A4Y2BDW7_ARAVE</name>
<gene>
    <name evidence="2" type="ORF">AVEN_178841_1</name>
</gene>
<sequence>MPGQTKSYEKSRKKETQKASTRYRILPITRSKTAILENYEVWRNELEKTKDINEICTHLNVSLETLFLITRSQPSSDPNKNPPSFSTSASVANLLKDCVQESTPPERSDTIQQPPKEESMEKKDTFNARRETNDLNTYKKSEGVTLKQDWSEPEGMLSSPDKNRIKPQHSFSEPVFPLNGQFSTTFVPSLRNEELSATFVPSLRNEHGDSMARAAFNPVLKSEPSFSKPVFPFNVQGSSTFVPSLRNEHGDSMPRAASNPVLKSEPSFSKPVFPFNVQGSSTFVPSLRNEHGDSMSRAASNPVLTVERRAVVSSLVEKSTFDLTYYSFSILFYALLSKIFCNLKDFLAYVYDII</sequence>
<reference evidence="2 3" key="1">
    <citation type="journal article" date="2019" name="Sci. Rep.">
        <title>Orb-weaving spider Araneus ventricosus genome elucidates the spidroin gene catalogue.</title>
        <authorList>
            <person name="Kono N."/>
            <person name="Nakamura H."/>
            <person name="Ohtoshi R."/>
            <person name="Moran D.A.P."/>
            <person name="Shinohara A."/>
            <person name="Yoshida Y."/>
            <person name="Fujiwara M."/>
            <person name="Mori M."/>
            <person name="Tomita M."/>
            <person name="Arakawa K."/>
        </authorList>
    </citation>
    <scope>NUCLEOTIDE SEQUENCE [LARGE SCALE GENOMIC DNA]</scope>
</reference>
<keyword evidence="3" id="KW-1185">Reference proteome</keyword>
<feature type="region of interest" description="Disordered" evidence="1">
    <location>
        <begin position="99"/>
        <end position="172"/>
    </location>
</feature>
<evidence type="ECO:0000313" key="3">
    <source>
        <dbReference type="Proteomes" id="UP000499080"/>
    </source>
</evidence>
<accession>A0A4Y2BDW7</accession>
<comment type="caution">
    <text evidence="2">The sequence shown here is derived from an EMBL/GenBank/DDBJ whole genome shotgun (WGS) entry which is preliminary data.</text>
</comment>
<dbReference type="AlphaFoldDB" id="A0A4Y2BDW7"/>
<feature type="compositionally biased region" description="Basic and acidic residues" evidence="1">
    <location>
        <begin position="104"/>
        <end position="142"/>
    </location>
</feature>
<protein>
    <submittedName>
        <fullName evidence="2">Uncharacterized protein</fullName>
    </submittedName>
</protein>